<feature type="binding site" evidence="11">
    <location>
        <begin position="193"/>
        <end position="198"/>
    </location>
    <ligand>
        <name>CTP</name>
        <dbReference type="ChEBI" id="CHEBI:37563"/>
        <note>allosteric inhibitor</note>
    </ligand>
</feature>
<comment type="similarity">
    <text evidence="2 11">Belongs to the CTP synthase family.</text>
</comment>
<evidence type="ECO:0000256" key="1">
    <source>
        <dbReference type="ARBA" id="ARBA00005171"/>
    </source>
</evidence>
<keyword evidence="5 11" id="KW-0547">Nucleotide-binding</keyword>
<keyword evidence="7 11" id="KW-0460">Magnesium</keyword>
<dbReference type="EMBL" id="SJPR01000001">
    <property type="protein sequence ID" value="TWT99408.1"/>
    <property type="molecule type" value="Genomic_DNA"/>
</dbReference>
<evidence type="ECO:0000256" key="3">
    <source>
        <dbReference type="ARBA" id="ARBA00022598"/>
    </source>
</evidence>
<dbReference type="InterPro" id="IPR027417">
    <property type="entry name" value="P-loop_NTPase"/>
</dbReference>
<comment type="catalytic activity">
    <reaction evidence="11">
        <text>L-glutamine + H2O = L-glutamate + NH4(+)</text>
        <dbReference type="Rhea" id="RHEA:15889"/>
        <dbReference type="ChEBI" id="CHEBI:15377"/>
        <dbReference type="ChEBI" id="CHEBI:28938"/>
        <dbReference type="ChEBI" id="CHEBI:29985"/>
        <dbReference type="ChEBI" id="CHEBI:58359"/>
    </reaction>
</comment>
<evidence type="ECO:0000259" key="13">
    <source>
        <dbReference type="Pfam" id="PF00117"/>
    </source>
</evidence>
<evidence type="ECO:0000256" key="10">
    <source>
        <dbReference type="ARBA" id="ARBA00047781"/>
    </source>
</evidence>
<evidence type="ECO:0000256" key="6">
    <source>
        <dbReference type="ARBA" id="ARBA00022840"/>
    </source>
</evidence>
<sequence length="562" mass="62575">MAKHIFVTGGVVSSLGKGLTSASVGMLLEKRGLSVRMQKLDPYLNVDPGTMSPYQHGEVYVLDDGSETDLDLGHYERFTSGPLTRDSNYTTGQIYLSVIEKERRGEFLGKTVQVIPHVTGEIQQCIARLADTKDADGRKPDVVITEIGGTVGDIESLPFMEAIRQFAFTAGKGNCLFMHLTLVPYLKAARELKTKPTQHSVGLLRQIGIQPDILVCRTEQPIGREDREKIALFCNVPFDAVIEERDKDFSIYEVPLSLVENRLDAQICERLGLDTPEPNLDDWHDLLNRLRRPDHEISIAVVGKYAEHRDAYKSIYESIDHAGIHHKAQIRIGRIRSEDVEAEGPERLLSGYDGVLVPGGFGERGIEGKVQAIRWARERGVPFFGICLGMQCAVVEYGRDVVGLQGAHSTEFDKDTAHPVICLLDEQREVTNKGGTMRLGAQPTVLAEGSLIESCYGKSTVDERHRHRYEFNNVYRQQYEANGLRFGGTSPDGKLVEAIELPDHPWFLAVQYHPEFKSKPIKAQPLFAGFIGAAVAYRNRRKERGSAGEQASEKSESTQQAT</sequence>
<dbReference type="RefSeq" id="WP_146442077.1">
    <property type="nucleotide sequence ID" value="NZ_SJPR01000001.1"/>
</dbReference>
<feature type="binding site" evidence="11">
    <location>
        <position position="71"/>
    </location>
    <ligand>
        <name>Mg(2+)</name>
        <dbReference type="ChEBI" id="CHEBI:18420"/>
    </ligand>
</feature>
<feature type="binding site" evidence="11">
    <location>
        <position position="229"/>
    </location>
    <ligand>
        <name>CTP</name>
        <dbReference type="ChEBI" id="CHEBI:37563"/>
        <note>allosteric inhibitor</note>
    </ligand>
</feature>
<dbReference type="CDD" id="cd03113">
    <property type="entry name" value="CTPS_N"/>
    <property type="match status" value="1"/>
</dbReference>
<evidence type="ECO:0000313" key="15">
    <source>
        <dbReference type="EMBL" id="TWT99408.1"/>
    </source>
</evidence>
<evidence type="ECO:0000256" key="7">
    <source>
        <dbReference type="ARBA" id="ARBA00022842"/>
    </source>
</evidence>
<feature type="region of interest" description="Amidoligase domain" evidence="11">
    <location>
        <begin position="1"/>
        <end position="273"/>
    </location>
</feature>
<feature type="binding site" evidence="11">
    <location>
        <begin position="153"/>
        <end position="155"/>
    </location>
    <ligand>
        <name>CTP</name>
        <dbReference type="ChEBI" id="CHEBI:37563"/>
        <note>allosteric inhibitor</note>
    </ligand>
</feature>
<feature type="domain" description="Glutamine amidotransferase" evidence="13">
    <location>
        <begin position="310"/>
        <end position="531"/>
    </location>
</feature>
<dbReference type="GO" id="GO:0005829">
    <property type="term" value="C:cytosol"/>
    <property type="evidence" value="ECO:0007669"/>
    <property type="project" value="TreeGrafter"/>
</dbReference>
<feature type="binding site" evidence="11">
    <location>
        <position position="71"/>
    </location>
    <ligand>
        <name>ATP</name>
        <dbReference type="ChEBI" id="CHEBI:30616"/>
    </ligand>
</feature>
<dbReference type="GO" id="GO:0005524">
    <property type="term" value="F:ATP binding"/>
    <property type="evidence" value="ECO:0007669"/>
    <property type="project" value="UniProtKB-KW"/>
</dbReference>
<feature type="binding site" evidence="11">
    <location>
        <begin position="388"/>
        <end position="391"/>
    </location>
    <ligand>
        <name>L-glutamine</name>
        <dbReference type="ChEBI" id="CHEBI:58359"/>
    </ligand>
</feature>
<feature type="binding site" evidence="11">
    <location>
        <begin position="14"/>
        <end position="19"/>
    </location>
    <ligand>
        <name>ATP</name>
        <dbReference type="ChEBI" id="CHEBI:30616"/>
    </ligand>
</feature>
<feature type="binding site" evidence="11">
    <location>
        <position position="13"/>
    </location>
    <ligand>
        <name>CTP</name>
        <dbReference type="ChEBI" id="CHEBI:37563"/>
        <note>allosteric inhibitor</note>
    </ligand>
</feature>
<evidence type="ECO:0000256" key="8">
    <source>
        <dbReference type="ARBA" id="ARBA00022962"/>
    </source>
</evidence>
<feature type="active site" description="Nucleophile; for glutamine hydrolysis" evidence="11">
    <location>
        <position position="387"/>
    </location>
</feature>
<dbReference type="Gene3D" id="3.40.50.300">
    <property type="entry name" value="P-loop containing nucleotide triphosphate hydrolases"/>
    <property type="match status" value="1"/>
</dbReference>
<dbReference type="CDD" id="cd01746">
    <property type="entry name" value="GATase1_CTP_Synthase"/>
    <property type="match status" value="1"/>
</dbReference>
<comment type="caution">
    <text evidence="11">Lacks conserved residue(s) required for the propagation of feature annotation.</text>
</comment>
<keyword evidence="9 11" id="KW-0665">Pyrimidine biosynthesis</keyword>
<dbReference type="HAMAP" id="MF_01227">
    <property type="entry name" value="PyrG"/>
    <property type="match status" value="1"/>
</dbReference>
<comment type="pathway">
    <text evidence="1 11">Pyrimidine metabolism; CTP biosynthesis via de novo pathway; CTP from UDP: step 2/2.</text>
</comment>
<organism evidence="15 16">
    <name type="scientific">Botrimarina colliarenosi</name>
    <dbReference type="NCBI Taxonomy" id="2528001"/>
    <lineage>
        <taxon>Bacteria</taxon>
        <taxon>Pseudomonadati</taxon>
        <taxon>Planctomycetota</taxon>
        <taxon>Planctomycetia</taxon>
        <taxon>Pirellulales</taxon>
        <taxon>Lacipirellulaceae</taxon>
        <taxon>Botrimarina</taxon>
    </lineage>
</organism>
<feature type="binding site" evidence="11">
    <location>
        <position position="411"/>
    </location>
    <ligand>
        <name>L-glutamine</name>
        <dbReference type="ChEBI" id="CHEBI:58359"/>
    </ligand>
</feature>
<dbReference type="GO" id="GO:0004359">
    <property type="term" value="F:glutaminase activity"/>
    <property type="evidence" value="ECO:0007669"/>
    <property type="project" value="RHEA"/>
</dbReference>
<dbReference type="GO" id="GO:0003883">
    <property type="term" value="F:CTP synthase activity"/>
    <property type="evidence" value="ECO:0007669"/>
    <property type="project" value="UniProtKB-UniRule"/>
</dbReference>
<dbReference type="GO" id="GO:0042802">
    <property type="term" value="F:identical protein binding"/>
    <property type="evidence" value="ECO:0007669"/>
    <property type="project" value="TreeGrafter"/>
</dbReference>
<comment type="caution">
    <text evidence="15">The sequence shown here is derived from an EMBL/GenBank/DDBJ whole genome shotgun (WGS) entry which is preliminary data.</text>
</comment>
<dbReference type="GO" id="GO:0044210">
    <property type="term" value="P:'de novo' CTP biosynthetic process"/>
    <property type="evidence" value="ECO:0007669"/>
    <property type="project" value="UniProtKB-UniRule"/>
</dbReference>
<dbReference type="InterPro" id="IPR017456">
    <property type="entry name" value="CTP_synthase_N"/>
</dbReference>
<dbReference type="GO" id="GO:0046872">
    <property type="term" value="F:metal ion binding"/>
    <property type="evidence" value="ECO:0007669"/>
    <property type="project" value="UniProtKB-KW"/>
</dbReference>
<evidence type="ECO:0000256" key="9">
    <source>
        <dbReference type="ARBA" id="ARBA00022975"/>
    </source>
</evidence>
<feature type="binding site" evidence="11">
    <location>
        <begin position="193"/>
        <end position="198"/>
    </location>
    <ligand>
        <name>UTP</name>
        <dbReference type="ChEBI" id="CHEBI:46398"/>
    </ligand>
</feature>
<dbReference type="SUPFAM" id="SSF52540">
    <property type="entry name" value="P-loop containing nucleoside triphosphate hydrolases"/>
    <property type="match status" value="1"/>
</dbReference>
<dbReference type="Pfam" id="PF06418">
    <property type="entry name" value="CTP_synth_N"/>
    <property type="match status" value="1"/>
</dbReference>
<feature type="binding site" evidence="11">
    <location>
        <position position="54"/>
    </location>
    <ligand>
        <name>L-glutamine</name>
        <dbReference type="ChEBI" id="CHEBI:58359"/>
    </ligand>
</feature>
<dbReference type="NCBIfam" id="TIGR00337">
    <property type="entry name" value="PyrG"/>
    <property type="match status" value="1"/>
</dbReference>
<name>A0A5C6AJI3_9BACT</name>
<gene>
    <name evidence="11 15" type="primary">pyrG</name>
    <name evidence="15" type="ORF">Pla108_03450</name>
</gene>
<dbReference type="GO" id="GO:0019856">
    <property type="term" value="P:pyrimidine nucleobase biosynthetic process"/>
    <property type="evidence" value="ECO:0007669"/>
    <property type="project" value="TreeGrafter"/>
</dbReference>
<feature type="binding site" evidence="11">
    <location>
        <position position="229"/>
    </location>
    <ligand>
        <name>UTP</name>
        <dbReference type="ChEBI" id="CHEBI:46398"/>
    </ligand>
</feature>
<dbReference type="InterPro" id="IPR017926">
    <property type="entry name" value="GATASE"/>
</dbReference>
<feature type="active site" evidence="11">
    <location>
        <position position="515"/>
    </location>
</feature>
<dbReference type="OrthoDB" id="9801107at2"/>
<accession>A0A5C6AJI3</accession>
<dbReference type="UniPathway" id="UPA00159">
    <property type="reaction ID" value="UER00277"/>
</dbReference>
<dbReference type="AlphaFoldDB" id="A0A5C6AJI3"/>
<evidence type="ECO:0000256" key="12">
    <source>
        <dbReference type="SAM" id="MobiDB-lite"/>
    </source>
</evidence>
<keyword evidence="8 11" id="KW-0315">Glutamine amidotransferase</keyword>
<dbReference type="Pfam" id="PF00117">
    <property type="entry name" value="GATase"/>
    <property type="match status" value="1"/>
</dbReference>
<keyword evidence="6 11" id="KW-0067">ATP-binding</keyword>
<keyword evidence="3 11" id="KW-0436">Ligase</keyword>
<dbReference type="InterPro" id="IPR004468">
    <property type="entry name" value="CTP_synthase"/>
</dbReference>
<feature type="binding site" evidence="11">
    <location>
        <position position="468"/>
    </location>
    <ligand>
        <name>L-glutamine</name>
        <dbReference type="ChEBI" id="CHEBI:58359"/>
    </ligand>
</feature>
<comment type="function">
    <text evidence="11">Catalyzes the ATP-dependent amination of UTP to CTP with either L-glutamine or ammonia as the source of nitrogen. Regulates intracellular CTP levels through interactions with the four ribonucleotide triphosphates.</text>
</comment>
<feature type="binding site" evidence="11">
    <location>
        <position position="13"/>
    </location>
    <ligand>
        <name>UTP</name>
        <dbReference type="ChEBI" id="CHEBI:46398"/>
    </ligand>
</feature>
<feature type="domain" description="CTP synthase N-terminal" evidence="14">
    <location>
        <begin position="3"/>
        <end position="273"/>
    </location>
</feature>
<feature type="region of interest" description="Disordered" evidence="12">
    <location>
        <begin position="541"/>
        <end position="562"/>
    </location>
</feature>
<feature type="binding site" evidence="11">
    <location>
        <position position="146"/>
    </location>
    <ligand>
        <name>Mg(2+)</name>
        <dbReference type="ChEBI" id="CHEBI:18420"/>
    </ligand>
</feature>
<reference evidence="15 16" key="1">
    <citation type="submission" date="2019-02" db="EMBL/GenBank/DDBJ databases">
        <title>Deep-cultivation of Planctomycetes and their phenomic and genomic characterization uncovers novel biology.</title>
        <authorList>
            <person name="Wiegand S."/>
            <person name="Jogler M."/>
            <person name="Boedeker C."/>
            <person name="Pinto D."/>
            <person name="Vollmers J."/>
            <person name="Rivas-Marin E."/>
            <person name="Kohn T."/>
            <person name="Peeters S.H."/>
            <person name="Heuer A."/>
            <person name="Rast P."/>
            <person name="Oberbeckmann S."/>
            <person name="Bunk B."/>
            <person name="Jeske O."/>
            <person name="Meyerdierks A."/>
            <person name="Storesund J.E."/>
            <person name="Kallscheuer N."/>
            <person name="Luecker S."/>
            <person name="Lage O.M."/>
            <person name="Pohl T."/>
            <person name="Merkel B.J."/>
            <person name="Hornburger P."/>
            <person name="Mueller R.-W."/>
            <person name="Bruemmer F."/>
            <person name="Labrenz M."/>
            <person name="Spormann A.M."/>
            <person name="Op Den Camp H."/>
            <person name="Overmann J."/>
            <person name="Amann R."/>
            <person name="Jetten M.S.M."/>
            <person name="Mascher T."/>
            <person name="Medema M.H."/>
            <person name="Devos D.P."/>
            <person name="Kaster A.-K."/>
            <person name="Ovreas L."/>
            <person name="Rohde M."/>
            <person name="Galperin M.Y."/>
            <person name="Jogler C."/>
        </authorList>
    </citation>
    <scope>NUCLEOTIDE SEQUENCE [LARGE SCALE GENOMIC DNA]</scope>
    <source>
        <strain evidence="15 16">Pla108</strain>
    </source>
</reference>
<feature type="active site" evidence="11">
    <location>
        <position position="513"/>
    </location>
</feature>
<dbReference type="GO" id="GO:0097268">
    <property type="term" value="C:cytoophidium"/>
    <property type="evidence" value="ECO:0007669"/>
    <property type="project" value="UniProtKB-ARBA"/>
</dbReference>
<comment type="subunit">
    <text evidence="11">Homotetramer.</text>
</comment>
<dbReference type="PANTHER" id="PTHR11550">
    <property type="entry name" value="CTP SYNTHASE"/>
    <property type="match status" value="1"/>
</dbReference>
<dbReference type="InterPro" id="IPR033828">
    <property type="entry name" value="GATase1_CTP_Synthase"/>
</dbReference>
<dbReference type="PROSITE" id="PS51273">
    <property type="entry name" value="GATASE_TYPE_1"/>
    <property type="match status" value="1"/>
</dbReference>
<evidence type="ECO:0000256" key="2">
    <source>
        <dbReference type="ARBA" id="ARBA00007533"/>
    </source>
</evidence>
<keyword evidence="16" id="KW-1185">Reference proteome</keyword>
<dbReference type="EC" id="6.3.4.2" evidence="11"/>
<protein>
    <recommendedName>
        <fullName evidence="11">CTP synthase</fullName>
        <ecNumber evidence="11">6.3.4.2</ecNumber>
    </recommendedName>
    <alternativeName>
        <fullName evidence="11">Cytidine 5'-triphosphate synthase</fullName>
    </alternativeName>
    <alternativeName>
        <fullName evidence="11">Cytidine triphosphate synthetase</fullName>
        <shortName evidence="11">CTP synthetase</shortName>
        <shortName evidence="11">CTPS</shortName>
    </alternativeName>
    <alternativeName>
        <fullName evidence="11">UTP--ammonia ligase</fullName>
    </alternativeName>
</protein>
<feature type="binding site" evidence="11">
    <location>
        <position position="360"/>
    </location>
    <ligand>
        <name>L-glutamine</name>
        <dbReference type="ChEBI" id="CHEBI:58359"/>
    </ligand>
</feature>
<dbReference type="Gene3D" id="3.40.50.880">
    <property type="match status" value="1"/>
</dbReference>
<comment type="catalytic activity">
    <reaction evidence="11">
        <text>UTP + NH4(+) + ATP = CTP + ADP + phosphate + 2 H(+)</text>
        <dbReference type="Rhea" id="RHEA:16597"/>
        <dbReference type="ChEBI" id="CHEBI:15378"/>
        <dbReference type="ChEBI" id="CHEBI:28938"/>
        <dbReference type="ChEBI" id="CHEBI:30616"/>
        <dbReference type="ChEBI" id="CHEBI:37563"/>
        <dbReference type="ChEBI" id="CHEBI:43474"/>
        <dbReference type="ChEBI" id="CHEBI:46398"/>
        <dbReference type="ChEBI" id="CHEBI:456216"/>
    </reaction>
</comment>
<evidence type="ECO:0000256" key="11">
    <source>
        <dbReference type="HAMAP-Rule" id="MF_01227"/>
    </source>
</evidence>
<evidence type="ECO:0000313" key="16">
    <source>
        <dbReference type="Proteomes" id="UP000317421"/>
    </source>
</evidence>
<comment type="miscellaneous">
    <text evidence="11">CTPSs have evolved a hybrid strategy for distinguishing between UTP and CTP. The overlapping regions of the product feedback inhibitory and substrate sites recognize a common feature in both compounds, the triphosphate moiety. To differentiate isosteric substrate and product pyrimidine rings, an additional pocket far from the expected kinase/ligase catalytic site, specifically recognizes the cytosine and ribose portions of the product inhibitor.</text>
</comment>
<dbReference type="Proteomes" id="UP000317421">
    <property type="component" value="Unassembled WGS sequence"/>
</dbReference>
<dbReference type="SUPFAM" id="SSF52317">
    <property type="entry name" value="Class I glutamine amidotransferase-like"/>
    <property type="match status" value="1"/>
</dbReference>
<dbReference type="NCBIfam" id="NF003792">
    <property type="entry name" value="PRK05380.1"/>
    <property type="match status" value="1"/>
</dbReference>
<dbReference type="InterPro" id="IPR029062">
    <property type="entry name" value="Class_I_gatase-like"/>
</dbReference>
<dbReference type="PANTHER" id="PTHR11550:SF0">
    <property type="entry name" value="CTP SYNTHASE-RELATED"/>
    <property type="match status" value="1"/>
</dbReference>
<dbReference type="FunFam" id="3.40.50.300:FF:000009">
    <property type="entry name" value="CTP synthase"/>
    <property type="match status" value="1"/>
</dbReference>
<evidence type="ECO:0000256" key="5">
    <source>
        <dbReference type="ARBA" id="ARBA00022741"/>
    </source>
</evidence>
<comment type="catalytic activity">
    <reaction evidence="10 11">
        <text>UTP + L-glutamine + ATP + H2O = CTP + L-glutamate + ADP + phosphate + 2 H(+)</text>
        <dbReference type="Rhea" id="RHEA:26426"/>
        <dbReference type="ChEBI" id="CHEBI:15377"/>
        <dbReference type="ChEBI" id="CHEBI:15378"/>
        <dbReference type="ChEBI" id="CHEBI:29985"/>
        <dbReference type="ChEBI" id="CHEBI:30616"/>
        <dbReference type="ChEBI" id="CHEBI:37563"/>
        <dbReference type="ChEBI" id="CHEBI:43474"/>
        <dbReference type="ChEBI" id="CHEBI:46398"/>
        <dbReference type="ChEBI" id="CHEBI:58359"/>
        <dbReference type="ChEBI" id="CHEBI:456216"/>
        <dbReference type="EC" id="6.3.4.2"/>
    </reaction>
</comment>
<keyword evidence="4 11" id="KW-0479">Metal-binding</keyword>
<evidence type="ECO:0000259" key="14">
    <source>
        <dbReference type="Pfam" id="PF06418"/>
    </source>
</evidence>
<evidence type="ECO:0000256" key="4">
    <source>
        <dbReference type="ARBA" id="ARBA00022723"/>
    </source>
</evidence>
<proteinExistence type="inferred from homology"/>
<comment type="activity regulation">
    <text evidence="11">Allosterically activated by GTP, when glutamine is the substrate; GTP has no effect on the reaction when ammonia is the substrate. The allosteric effector GTP functions by stabilizing the protein conformation that binds the tetrahedral intermediate(s) formed during glutamine hydrolysis. Inhibited by the product CTP, via allosteric rather than competitive inhibition.</text>
</comment>
<dbReference type="FunFam" id="3.40.50.880:FF:000002">
    <property type="entry name" value="CTP synthase"/>
    <property type="match status" value="1"/>
</dbReference>